<accession>A0AAW9DPW7</accession>
<dbReference type="InterPro" id="IPR009056">
    <property type="entry name" value="Cyt_c-like_dom"/>
</dbReference>
<dbReference type="Proteomes" id="UP001279553">
    <property type="component" value="Unassembled WGS sequence"/>
</dbReference>
<organism evidence="7 8">
    <name type="scientific">Acidiphilium acidophilum</name>
    <name type="common">Thiobacillus acidophilus</name>
    <dbReference type="NCBI Taxonomy" id="76588"/>
    <lineage>
        <taxon>Bacteria</taxon>
        <taxon>Pseudomonadati</taxon>
        <taxon>Pseudomonadota</taxon>
        <taxon>Alphaproteobacteria</taxon>
        <taxon>Acetobacterales</taxon>
        <taxon>Acidocellaceae</taxon>
        <taxon>Acidiphilium</taxon>
    </lineage>
</organism>
<evidence type="ECO:0000259" key="6">
    <source>
        <dbReference type="PROSITE" id="PS51007"/>
    </source>
</evidence>
<dbReference type="GO" id="GO:0046872">
    <property type="term" value="F:metal ion binding"/>
    <property type="evidence" value="ECO:0007669"/>
    <property type="project" value="UniProtKB-KW"/>
</dbReference>
<keyword evidence="5" id="KW-0732">Signal</keyword>
<gene>
    <name evidence="7" type="ORF">SIL87_05695</name>
</gene>
<evidence type="ECO:0000313" key="7">
    <source>
        <dbReference type="EMBL" id="MDX5930260.1"/>
    </source>
</evidence>
<evidence type="ECO:0000256" key="3">
    <source>
        <dbReference type="ARBA" id="ARBA00023004"/>
    </source>
</evidence>
<name>A0AAW9DPW7_ACIAO</name>
<keyword evidence="2 4" id="KW-0479">Metal-binding</keyword>
<dbReference type="EMBL" id="JAWXYB010000018">
    <property type="protein sequence ID" value="MDX5930260.1"/>
    <property type="molecule type" value="Genomic_DNA"/>
</dbReference>
<feature type="chain" id="PRO_5043578129" evidence="5">
    <location>
        <begin position="17"/>
        <end position="113"/>
    </location>
</feature>
<dbReference type="PANTHER" id="PTHR33751:SF1">
    <property type="entry name" value="CBB3-TYPE CYTOCHROME C OXIDASE SUBUNIT FIXP"/>
    <property type="match status" value="1"/>
</dbReference>
<dbReference type="Gene3D" id="1.10.760.10">
    <property type="entry name" value="Cytochrome c-like domain"/>
    <property type="match status" value="1"/>
</dbReference>
<evidence type="ECO:0000256" key="2">
    <source>
        <dbReference type="ARBA" id="ARBA00022723"/>
    </source>
</evidence>
<evidence type="ECO:0000256" key="4">
    <source>
        <dbReference type="PROSITE-ProRule" id="PRU00433"/>
    </source>
</evidence>
<keyword evidence="8" id="KW-1185">Reference proteome</keyword>
<evidence type="ECO:0000256" key="1">
    <source>
        <dbReference type="ARBA" id="ARBA00022617"/>
    </source>
</evidence>
<dbReference type="RefSeq" id="WP_319613218.1">
    <property type="nucleotide sequence ID" value="NZ_JAWXYB010000018.1"/>
</dbReference>
<evidence type="ECO:0000313" key="8">
    <source>
        <dbReference type="Proteomes" id="UP001279553"/>
    </source>
</evidence>
<reference evidence="7 8" key="1">
    <citation type="submission" date="2023-11" db="EMBL/GenBank/DDBJ databases">
        <title>MicrobeMod: A computational toolkit for identifying prokaryotic methylation and restriction-modification with nanopore sequencing.</title>
        <authorList>
            <person name="Crits-Christoph A."/>
            <person name="Kang S.C."/>
            <person name="Lee H."/>
            <person name="Ostrov N."/>
        </authorList>
    </citation>
    <scope>NUCLEOTIDE SEQUENCE [LARGE SCALE GENOMIC DNA]</scope>
    <source>
        <strain evidence="7 8">DSMZ 700</strain>
    </source>
</reference>
<comment type="caution">
    <text evidence="7">The sequence shown here is derived from an EMBL/GenBank/DDBJ whole genome shotgun (WGS) entry which is preliminary data.</text>
</comment>
<dbReference type="PANTHER" id="PTHR33751">
    <property type="entry name" value="CBB3-TYPE CYTOCHROME C OXIDASE SUBUNIT FIXP"/>
    <property type="match status" value="1"/>
</dbReference>
<feature type="signal peptide" evidence="5">
    <location>
        <begin position="1"/>
        <end position="16"/>
    </location>
</feature>
<dbReference type="InterPro" id="IPR050597">
    <property type="entry name" value="Cytochrome_c_Oxidase_Subunit"/>
</dbReference>
<dbReference type="AlphaFoldDB" id="A0AAW9DPW7"/>
<dbReference type="GO" id="GO:0020037">
    <property type="term" value="F:heme binding"/>
    <property type="evidence" value="ECO:0007669"/>
    <property type="project" value="InterPro"/>
</dbReference>
<dbReference type="SUPFAM" id="SSF46626">
    <property type="entry name" value="Cytochrome c"/>
    <property type="match status" value="1"/>
</dbReference>
<evidence type="ECO:0000256" key="5">
    <source>
        <dbReference type="SAM" id="SignalP"/>
    </source>
</evidence>
<keyword evidence="3 4" id="KW-0408">Iron</keyword>
<dbReference type="PROSITE" id="PS51007">
    <property type="entry name" value="CYTC"/>
    <property type="match status" value="1"/>
</dbReference>
<dbReference type="InterPro" id="IPR036909">
    <property type="entry name" value="Cyt_c-like_dom_sf"/>
</dbReference>
<proteinExistence type="predicted"/>
<dbReference type="GO" id="GO:0009055">
    <property type="term" value="F:electron transfer activity"/>
    <property type="evidence" value="ECO:0007669"/>
    <property type="project" value="InterPro"/>
</dbReference>
<keyword evidence="1 4" id="KW-0349">Heme</keyword>
<feature type="domain" description="Cytochrome c" evidence="6">
    <location>
        <begin position="21"/>
        <end position="109"/>
    </location>
</feature>
<sequence>MIRAILLAGTALVICAAAPNPGSPSGATIVAQGTANGVLPCMACHGPDLAGNRSIGAPRIAGLPVATTLAAFHAIAAGRMGDNYVMKNIAHALTGPERAAVAAYLATLPAGTP</sequence>
<protein>
    <submittedName>
        <fullName evidence="7">Cytochrome C</fullName>
    </submittedName>
</protein>